<feature type="compositionally biased region" description="Polar residues" evidence="1">
    <location>
        <begin position="108"/>
        <end position="133"/>
    </location>
</feature>
<organism evidence="2">
    <name type="scientific">Tanacetum cinerariifolium</name>
    <name type="common">Dalmatian daisy</name>
    <name type="synonym">Chrysanthemum cinerariifolium</name>
    <dbReference type="NCBI Taxonomy" id="118510"/>
    <lineage>
        <taxon>Eukaryota</taxon>
        <taxon>Viridiplantae</taxon>
        <taxon>Streptophyta</taxon>
        <taxon>Embryophyta</taxon>
        <taxon>Tracheophyta</taxon>
        <taxon>Spermatophyta</taxon>
        <taxon>Magnoliopsida</taxon>
        <taxon>eudicotyledons</taxon>
        <taxon>Gunneridae</taxon>
        <taxon>Pentapetalae</taxon>
        <taxon>asterids</taxon>
        <taxon>campanulids</taxon>
        <taxon>Asterales</taxon>
        <taxon>Asteraceae</taxon>
        <taxon>Asteroideae</taxon>
        <taxon>Anthemideae</taxon>
        <taxon>Anthemidinae</taxon>
        <taxon>Tanacetum</taxon>
    </lineage>
</organism>
<comment type="caution">
    <text evidence="2">The sequence shown here is derived from an EMBL/GenBank/DDBJ whole genome shotgun (WGS) entry which is preliminary data.</text>
</comment>
<feature type="region of interest" description="Disordered" evidence="1">
    <location>
        <begin position="104"/>
        <end position="133"/>
    </location>
</feature>
<proteinExistence type="predicted"/>
<reference evidence="2" key="1">
    <citation type="journal article" date="2019" name="Sci. Rep.">
        <title>Draft genome of Tanacetum cinerariifolium, the natural source of mosquito coil.</title>
        <authorList>
            <person name="Yamashiro T."/>
            <person name="Shiraishi A."/>
            <person name="Satake H."/>
            <person name="Nakayama K."/>
        </authorList>
    </citation>
    <scope>NUCLEOTIDE SEQUENCE</scope>
</reference>
<name>A0A6L2N4I5_TANCI</name>
<evidence type="ECO:0000313" key="2">
    <source>
        <dbReference type="EMBL" id="GEU80347.1"/>
    </source>
</evidence>
<sequence length="351" mass="39562">MQHQVYGRIVGNKMLYLIPTASDEDSTVSEKSFPLLELFCHCQCKRVPTASEEVFPLLNKNKEGLGYYVVLPSPTQVYSPPKKDLSWIRLLEFADDTITDYSRHSPAIESTSDDAQNRNPSVTETEASPSTISPKPFIKFMKAADCTEVKTNKVKADRKSSIRYAEMYRRTSKSPNACSKKISSQNSISSSKVSTVCCCCSRQVNTARPKAVINRRNWVNDVKASACWVWKPIKPNSASIILKRYDYVNVRGRSRCSIKFRGGLLGIKCSKSFPQLVMKIPLLVKKIIPTGSDVVPTTGLIFATATVVTPYTRRKGKEKIIKSETPKKKKIQEQMDIQMARQLEEEMEREA</sequence>
<dbReference type="EMBL" id="BKCJ010008060">
    <property type="protein sequence ID" value="GEU80347.1"/>
    <property type="molecule type" value="Genomic_DNA"/>
</dbReference>
<protein>
    <submittedName>
        <fullName evidence="2">Uncharacterized protein</fullName>
    </submittedName>
</protein>
<dbReference type="AlphaFoldDB" id="A0A6L2N4I5"/>
<evidence type="ECO:0000256" key="1">
    <source>
        <dbReference type="SAM" id="MobiDB-lite"/>
    </source>
</evidence>
<gene>
    <name evidence="2" type="ORF">Tci_052325</name>
</gene>
<accession>A0A6L2N4I5</accession>